<feature type="signal peptide" evidence="2">
    <location>
        <begin position="1"/>
        <end position="27"/>
    </location>
</feature>
<evidence type="ECO:0000313" key="4">
    <source>
        <dbReference type="Proteomes" id="UP000095447"/>
    </source>
</evidence>
<feature type="compositionally biased region" description="Acidic residues" evidence="1">
    <location>
        <begin position="260"/>
        <end position="274"/>
    </location>
</feature>
<proteinExistence type="predicted"/>
<accession>A0A174D9F5</accession>
<evidence type="ECO:0000256" key="2">
    <source>
        <dbReference type="SAM" id="SignalP"/>
    </source>
</evidence>
<feature type="compositionally biased region" description="Acidic residues" evidence="1">
    <location>
        <begin position="308"/>
        <end position="344"/>
    </location>
</feature>
<organism evidence="3 4">
    <name type="scientific">Blautia obeum</name>
    <dbReference type="NCBI Taxonomy" id="40520"/>
    <lineage>
        <taxon>Bacteria</taxon>
        <taxon>Bacillati</taxon>
        <taxon>Bacillota</taxon>
        <taxon>Clostridia</taxon>
        <taxon>Lachnospirales</taxon>
        <taxon>Lachnospiraceae</taxon>
        <taxon>Blautia</taxon>
    </lineage>
</organism>
<sequence>MKKVKTAAALLCSACLVLSGTAVPTMADSVKVVTLGADLTQDQKNTMMKYFNVDSNQVQILTITNQDERDHLSAYVPLEQIGTRTVSCAYVKPTQSGGIKVRTANLNWVTCNMIATSLSTSGVKNCEVVAACPFEVSGTGALTGIQMAYETATGEQLDSTKKELATEEMVVTGNLADEVGKNDATTVMNNSKIQVIKDNVQNVDDIYNIVVNVAQQNNVNLDSDQINKIVELLKQIAQQEYNYDDVKTTLEQVEQNTSGDNDELGDIDDEEDDTVNAGDPADGDDILNNVDNSALGGDIVESSTENPSLEEDSGLIEDDGDDQSDGDLSETEEPQEPDGDETTDDSTFGNTDEGDTDSDEGTDDTENDTTSDELDTSALTEDQKTMFDKAENFCKGEYEGDTTALTTAMEDETATASVTLDAENGATLAKNVEKAYLKILTEGTDSYQADGTETYMSTELNMVDKSMKEIFGLSADAQASPELGELSDDDRQTLYNETMKFFEKLYGESTETYDTTDADSTETAGGEENAE</sequence>
<feature type="chain" id="PRO_5008019842" evidence="2">
    <location>
        <begin position="28"/>
        <end position="531"/>
    </location>
</feature>
<keyword evidence="2" id="KW-0732">Signal</keyword>
<protein>
    <submittedName>
        <fullName evidence="3">Predicted secreted protein</fullName>
    </submittedName>
</protein>
<gene>
    <name evidence="3" type="ORF">ERS852395_02338</name>
</gene>
<name>A0A174D9F5_9FIRM</name>
<dbReference type="Pfam" id="PF06207">
    <property type="entry name" value="DUF1002"/>
    <property type="match status" value="1"/>
</dbReference>
<dbReference type="Proteomes" id="UP000095447">
    <property type="component" value="Unassembled WGS sequence"/>
</dbReference>
<feature type="region of interest" description="Disordered" evidence="1">
    <location>
        <begin position="255"/>
        <end position="385"/>
    </location>
</feature>
<evidence type="ECO:0000313" key="3">
    <source>
        <dbReference type="EMBL" id="CUO20665.1"/>
    </source>
</evidence>
<evidence type="ECO:0000256" key="1">
    <source>
        <dbReference type="SAM" id="MobiDB-lite"/>
    </source>
</evidence>
<feature type="region of interest" description="Disordered" evidence="1">
    <location>
        <begin position="510"/>
        <end position="531"/>
    </location>
</feature>
<dbReference type="EMBL" id="CYZA01000013">
    <property type="protein sequence ID" value="CUO20665.1"/>
    <property type="molecule type" value="Genomic_DNA"/>
</dbReference>
<feature type="compositionally biased region" description="Acidic residues" evidence="1">
    <location>
        <begin position="352"/>
        <end position="375"/>
    </location>
</feature>
<reference evidence="3 4" key="1">
    <citation type="submission" date="2015-09" db="EMBL/GenBank/DDBJ databases">
        <authorList>
            <consortium name="Pathogen Informatics"/>
        </authorList>
    </citation>
    <scope>NUCLEOTIDE SEQUENCE [LARGE SCALE GENOMIC DNA]</scope>
    <source>
        <strain evidence="3 4">2789STDY5608838</strain>
    </source>
</reference>
<dbReference type="InterPro" id="IPR009343">
    <property type="entry name" value="DUF1002"/>
</dbReference>
<dbReference type="RefSeq" id="WP_055053725.1">
    <property type="nucleotide sequence ID" value="NZ_CYZA01000013.1"/>
</dbReference>
<dbReference type="AlphaFoldDB" id="A0A174D9F5"/>